<evidence type="ECO:0000313" key="3">
    <source>
        <dbReference type="Proteomes" id="UP001356427"/>
    </source>
</evidence>
<feature type="region of interest" description="Disordered" evidence="1">
    <location>
        <begin position="1"/>
        <end position="69"/>
    </location>
</feature>
<evidence type="ECO:0000313" key="2">
    <source>
        <dbReference type="EMBL" id="KAK6304699.1"/>
    </source>
</evidence>
<reference evidence="2 3" key="1">
    <citation type="submission" date="2021-04" db="EMBL/GenBank/DDBJ databases">
        <authorList>
            <person name="De Guttry C."/>
            <person name="Zahm M."/>
            <person name="Klopp C."/>
            <person name="Cabau C."/>
            <person name="Louis A."/>
            <person name="Berthelot C."/>
            <person name="Parey E."/>
            <person name="Roest Crollius H."/>
            <person name="Montfort J."/>
            <person name="Robinson-Rechavi M."/>
            <person name="Bucao C."/>
            <person name="Bouchez O."/>
            <person name="Gislard M."/>
            <person name="Lluch J."/>
            <person name="Milhes M."/>
            <person name="Lampietro C."/>
            <person name="Lopez Roques C."/>
            <person name="Donnadieu C."/>
            <person name="Braasch I."/>
            <person name="Desvignes T."/>
            <person name="Postlethwait J."/>
            <person name="Bobe J."/>
            <person name="Wedekind C."/>
            <person name="Guiguen Y."/>
        </authorList>
    </citation>
    <scope>NUCLEOTIDE SEQUENCE [LARGE SCALE GENOMIC DNA]</scope>
    <source>
        <strain evidence="2">Cs_M1</strain>
        <tissue evidence="2">Blood</tissue>
    </source>
</reference>
<proteinExistence type="predicted"/>
<feature type="compositionally biased region" description="Basic and acidic residues" evidence="1">
    <location>
        <begin position="1"/>
        <end position="10"/>
    </location>
</feature>
<evidence type="ECO:0000256" key="1">
    <source>
        <dbReference type="SAM" id="MobiDB-lite"/>
    </source>
</evidence>
<dbReference type="Proteomes" id="UP001356427">
    <property type="component" value="Unassembled WGS sequence"/>
</dbReference>
<protein>
    <submittedName>
        <fullName evidence="2">Uncharacterized protein</fullName>
    </submittedName>
</protein>
<sequence>MTPVKARETEPSASQSEDCRDTEGDTSELTRLPEPGSAQAQSSLAQRGPTQEGRPQQRTSTHPNPLQEP</sequence>
<gene>
    <name evidence="2" type="ORF">J4Q44_G00252850</name>
</gene>
<name>A0AAN8QGA8_9TELE</name>
<organism evidence="2 3">
    <name type="scientific">Coregonus suidteri</name>
    <dbReference type="NCBI Taxonomy" id="861788"/>
    <lineage>
        <taxon>Eukaryota</taxon>
        <taxon>Metazoa</taxon>
        <taxon>Chordata</taxon>
        <taxon>Craniata</taxon>
        <taxon>Vertebrata</taxon>
        <taxon>Euteleostomi</taxon>
        <taxon>Actinopterygii</taxon>
        <taxon>Neopterygii</taxon>
        <taxon>Teleostei</taxon>
        <taxon>Protacanthopterygii</taxon>
        <taxon>Salmoniformes</taxon>
        <taxon>Salmonidae</taxon>
        <taxon>Coregoninae</taxon>
        <taxon>Coregonus</taxon>
    </lineage>
</organism>
<feature type="compositionally biased region" description="Polar residues" evidence="1">
    <location>
        <begin position="38"/>
        <end position="69"/>
    </location>
</feature>
<keyword evidence="3" id="KW-1185">Reference proteome</keyword>
<dbReference type="AlphaFoldDB" id="A0AAN8QGA8"/>
<comment type="caution">
    <text evidence="2">The sequence shown here is derived from an EMBL/GenBank/DDBJ whole genome shotgun (WGS) entry which is preliminary data.</text>
</comment>
<accession>A0AAN8QGA8</accession>
<dbReference type="EMBL" id="JAGTTL010000023">
    <property type="protein sequence ID" value="KAK6304699.1"/>
    <property type="molecule type" value="Genomic_DNA"/>
</dbReference>